<keyword evidence="4 6" id="KW-1133">Transmembrane helix</keyword>
<keyword evidence="3 6" id="KW-0812">Transmembrane</keyword>
<comment type="subcellular location">
    <subcellularLocation>
        <location evidence="1">Cell membrane</location>
        <topology evidence="1">Multi-pass membrane protein</topology>
    </subcellularLocation>
</comment>
<evidence type="ECO:0000256" key="6">
    <source>
        <dbReference type="SAM" id="Phobius"/>
    </source>
</evidence>
<dbReference type="RefSeq" id="WP_052268271.1">
    <property type="nucleotide sequence ID" value="NZ_AYSO01000020.1"/>
</dbReference>
<dbReference type="Proteomes" id="UP000031366">
    <property type="component" value="Unassembled WGS sequence"/>
</dbReference>
<evidence type="ECO:0000313" key="8">
    <source>
        <dbReference type="Proteomes" id="UP000031366"/>
    </source>
</evidence>
<comment type="caution">
    <text evidence="7">The sequence shown here is derived from an EMBL/GenBank/DDBJ whole genome shotgun (WGS) entry which is preliminary data.</text>
</comment>
<feature type="transmembrane region" description="Helical" evidence="6">
    <location>
        <begin position="257"/>
        <end position="278"/>
    </location>
</feature>
<feature type="transmembrane region" description="Helical" evidence="6">
    <location>
        <begin position="217"/>
        <end position="237"/>
    </location>
</feature>
<feature type="transmembrane region" description="Helical" evidence="6">
    <location>
        <begin position="176"/>
        <end position="196"/>
    </location>
</feature>
<name>A0A0C1TWW6_9CLOT</name>
<dbReference type="PANTHER" id="PTHR30250">
    <property type="entry name" value="PST FAMILY PREDICTED COLANIC ACID TRANSPORTER"/>
    <property type="match status" value="1"/>
</dbReference>
<feature type="transmembrane region" description="Helical" evidence="6">
    <location>
        <begin position="80"/>
        <end position="102"/>
    </location>
</feature>
<feature type="transmembrane region" description="Helical" evidence="6">
    <location>
        <begin position="298"/>
        <end position="322"/>
    </location>
</feature>
<proteinExistence type="predicted"/>
<dbReference type="PANTHER" id="PTHR30250:SF11">
    <property type="entry name" value="O-ANTIGEN TRANSPORTER-RELATED"/>
    <property type="match status" value="1"/>
</dbReference>
<dbReference type="Pfam" id="PF01943">
    <property type="entry name" value="Polysacc_synt"/>
    <property type="match status" value="1"/>
</dbReference>
<evidence type="ECO:0000256" key="2">
    <source>
        <dbReference type="ARBA" id="ARBA00022475"/>
    </source>
</evidence>
<dbReference type="GO" id="GO:0005886">
    <property type="term" value="C:plasma membrane"/>
    <property type="evidence" value="ECO:0007669"/>
    <property type="project" value="UniProtKB-SubCell"/>
</dbReference>
<feature type="transmembrane region" description="Helical" evidence="6">
    <location>
        <begin position="328"/>
        <end position="351"/>
    </location>
</feature>
<reference evidence="7 8" key="1">
    <citation type="journal article" date="2015" name="Infect. Genet. Evol.">
        <title>Genomic sequences of six botulinum neurotoxin-producing strains representing three clostridial species illustrate the mobility and diversity of botulinum neurotoxin genes.</title>
        <authorList>
            <person name="Smith T.J."/>
            <person name="Hill K.K."/>
            <person name="Xie G."/>
            <person name="Foley B.T."/>
            <person name="Williamson C.H."/>
            <person name="Foster J.T."/>
            <person name="Johnson S.L."/>
            <person name="Chertkov O."/>
            <person name="Teshima H."/>
            <person name="Gibbons H.S."/>
            <person name="Johnsky L.A."/>
            <person name="Karavis M.A."/>
            <person name="Smith L.A."/>
        </authorList>
    </citation>
    <scope>NUCLEOTIDE SEQUENCE [LARGE SCALE GENOMIC DNA]</scope>
    <source>
        <strain evidence="7 8">CDC 2741</strain>
    </source>
</reference>
<sequence>MKRNSLINKFLSFSIGSWISIIIGVLSTLLITRLFSPDQTGIVSMFEPFANITTIFIICGIDQSFMRFFYVEKEENRKNFLFNCFKLPMIINGIFIIIFFLFRKYILNFFFEIYSFKLFLILCFYISLLIFNKFAFLVIRMQQKGTTYSLLLVIQKVSYILSIILIALFINNDYRALIISIVISLLVSTIIAMICEHNYWNIFTLNKRKTNITQKEIFCYGIPLVFTFVINWLFEFVDKLTIGYFWNGSEIGIYDAAAKIVKILSIIQASFTTFWIPVAFEKYETNPDDTQFFEKVNLLITAAMFFGGILVILFRDIIILLLGKEYRLAAFMVPFLIFTPIMYTISETTVLGINFNKKQRSHTYIALISCITNVLGNLLLVPKYGGIGASISTGLSYIVFFTARTYISYRYFKVNYHLKEFYIMTFSFIIYSLYATFNKFGIVYVLLGILEVAILYILYEKHVKKFIKFRSKSIT</sequence>
<protein>
    <submittedName>
        <fullName evidence="7">Polysaccharide biosynthesis family protein</fullName>
    </submittedName>
</protein>
<keyword evidence="5 6" id="KW-0472">Membrane</keyword>
<accession>A0A0C1TWW6</accession>
<evidence type="ECO:0000256" key="5">
    <source>
        <dbReference type="ARBA" id="ARBA00023136"/>
    </source>
</evidence>
<evidence type="ECO:0000256" key="3">
    <source>
        <dbReference type="ARBA" id="ARBA00022692"/>
    </source>
</evidence>
<feature type="transmembrane region" description="Helical" evidence="6">
    <location>
        <begin position="441"/>
        <end position="459"/>
    </location>
</feature>
<dbReference type="InterPro" id="IPR002797">
    <property type="entry name" value="Polysacc_synth"/>
</dbReference>
<evidence type="ECO:0000256" key="4">
    <source>
        <dbReference type="ARBA" id="ARBA00022989"/>
    </source>
</evidence>
<dbReference type="STRING" id="29341.RSJ17_04970"/>
<feature type="transmembrane region" description="Helical" evidence="6">
    <location>
        <begin position="363"/>
        <end position="381"/>
    </location>
</feature>
<feature type="transmembrane region" description="Helical" evidence="6">
    <location>
        <begin position="148"/>
        <end position="170"/>
    </location>
</feature>
<evidence type="ECO:0000256" key="1">
    <source>
        <dbReference type="ARBA" id="ARBA00004651"/>
    </source>
</evidence>
<gene>
    <name evidence="7" type="ORF">U732_436</name>
</gene>
<feature type="transmembrane region" description="Helical" evidence="6">
    <location>
        <begin position="12"/>
        <end position="35"/>
    </location>
</feature>
<organism evidence="7 8">
    <name type="scientific">Clostridium argentinense CDC 2741</name>
    <dbReference type="NCBI Taxonomy" id="1418104"/>
    <lineage>
        <taxon>Bacteria</taxon>
        <taxon>Bacillati</taxon>
        <taxon>Bacillota</taxon>
        <taxon>Clostridia</taxon>
        <taxon>Eubacteriales</taxon>
        <taxon>Clostridiaceae</taxon>
        <taxon>Clostridium</taxon>
    </lineage>
</organism>
<dbReference type="EMBL" id="AYSO01000020">
    <property type="protein sequence ID" value="KIE45184.1"/>
    <property type="molecule type" value="Genomic_DNA"/>
</dbReference>
<keyword evidence="8" id="KW-1185">Reference proteome</keyword>
<dbReference type="AlphaFoldDB" id="A0A0C1TWW6"/>
<feature type="transmembrane region" description="Helical" evidence="6">
    <location>
        <begin position="114"/>
        <end position="136"/>
    </location>
</feature>
<keyword evidence="2" id="KW-1003">Cell membrane</keyword>
<dbReference type="OrthoDB" id="6017905at2"/>
<feature type="transmembrane region" description="Helical" evidence="6">
    <location>
        <begin position="419"/>
        <end position="435"/>
    </location>
</feature>
<dbReference type="InterPro" id="IPR050833">
    <property type="entry name" value="Poly_Biosynth_Transport"/>
</dbReference>
<evidence type="ECO:0000313" key="7">
    <source>
        <dbReference type="EMBL" id="KIE45184.1"/>
    </source>
</evidence>
<feature type="transmembrane region" description="Helical" evidence="6">
    <location>
        <begin position="387"/>
        <end position="407"/>
    </location>
</feature>